<proteinExistence type="predicted"/>
<accession>A0AB39AHN5</accession>
<gene>
    <name evidence="1" type="ORF">ABMZ59_95</name>
</gene>
<evidence type="ECO:0000313" key="1">
    <source>
        <dbReference type="EMBL" id="XDG30284.1"/>
    </source>
</evidence>
<name>A0AB39AHN5_9VIRU</name>
<protein>
    <submittedName>
        <fullName evidence="1">Uncharacterized protein</fullName>
    </submittedName>
</protein>
<dbReference type="EMBL" id="PP916317">
    <property type="protein sequence ID" value="XDG30284.1"/>
    <property type="molecule type" value="Genomic_DNA"/>
</dbReference>
<reference evidence="1" key="1">
    <citation type="submission" date="2024-06" db="EMBL/GenBank/DDBJ databases">
        <authorList>
            <person name="Peters D.L."/>
        </authorList>
    </citation>
    <scope>NUCLEOTIDE SEQUENCE</scope>
</reference>
<reference evidence="1" key="2">
    <citation type="submission" date="2024-08" db="EMBL/GenBank/DDBJ databases">
        <title>Characterization of Pseudomonas aeruginosa phages for therapeutic use.</title>
        <authorList>
            <person name="Nour El-Din H."/>
        </authorList>
    </citation>
    <scope>NUCLEOTIDE SEQUENCE</scope>
</reference>
<sequence length="49" mass="5743">MMHTLHRRSSTTVRRWAEIFSSRCFTSILTFGIISSLKRKTLQTKGSRK</sequence>
<organism evidence="1">
    <name type="scientific">Pseudomonas phage vB_PaeM_HTN4</name>
    <dbReference type="NCBI Taxonomy" id="3236645"/>
    <lineage>
        <taxon>Viruses</taxon>
    </lineage>
</organism>